<dbReference type="EMBL" id="AE017345">
    <property type="protein sequence ID" value="AAW43911.1"/>
    <property type="molecule type" value="Genomic_DNA"/>
</dbReference>
<evidence type="ECO:0000256" key="1">
    <source>
        <dbReference type="SAM" id="MobiDB-lite"/>
    </source>
</evidence>
<dbReference type="InParanoid" id="Q5KGU6"/>
<dbReference type="HOGENOM" id="CLU_1026790_0_0_1"/>
<dbReference type="GO" id="GO:0006396">
    <property type="term" value="P:RNA processing"/>
    <property type="evidence" value="ECO:0007669"/>
    <property type="project" value="InterPro"/>
</dbReference>
<feature type="compositionally biased region" description="Polar residues" evidence="1">
    <location>
        <begin position="1"/>
        <end position="23"/>
    </location>
</feature>
<dbReference type="PANTHER" id="PTHR28160:SF1">
    <property type="entry name" value="LARGE RIBOSOMAL SUBUNIT PROTEIN ML57"/>
    <property type="match status" value="1"/>
</dbReference>
<evidence type="ECO:0000313" key="4">
    <source>
        <dbReference type="Proteomes" id="UP000002149"/>
    </source>
</evidence>
<dbReference type="KEGG" id="cne:CNE02300"/>
<keyword evidence="4" id="KW-1185">Reference proteome</keyword>
<dbReference type="VEuPathDB" id="FungiDB:CNE02300"/>
<feature type="region of interest" description="Disordered" evidence="1">
    <location>
        <begin position="1"/>
        <end position="39"/>
    </location>
</feature>
<feature type="domain" description="RNase III" evidence="2">
    <location>
        <begin position="98"/>
        <end position="260"/>
    </location>
</feature>
<dbReference type="InterPro" id="IPR036389">
    <property type="entry name" value="RNase_III_sf"/>
</dbReference>
<dbReference type="SUPFAM" id="SSF69065">
    <property type="entry name" value="RNase III domain-like"/>
    <property type="match status" value="1"/>
</dbReference>
<dbReference type="SMART" id="SM00535">
    <property type="entry name" value="RIBOc"/>
    <property type="match status" value="1"/>
</dbReference>
<name>Q5KGU6_CRYD1</name>
<dbReference type="AlphaFoldDB" id="Q5KGU6"/>
<dbReference type="PANTHER" id="PTHR28160">
    <property type="entry name" value="54S RIBOSOMAL PROTEIN L15, MITOCHONDRIAL"/>
    <property type="match status" value="1"/>
</dbReference>
<sequence length="287" mass="30940">MALPSSSCTSLRRSAPGITSTLLSRLPARGQSSPPAPAHPLICPAARAYASPAAASSASSSYPPPPLPSSTSSTTPQAAQSYLASLFSLPPSRQFSPALALQILTHKSYRFAHPVRHSPSLSDAQSSIGPESSAPHNARLAFLGRRALSTYLALFVHEAYGSSGALREQGSDFLRGKELEERLTALRHVNNLGRMVGGEWRVEDVLRWDRNQTSQASGNLSVKGQTVEAILGGVFTQFGSPAAHRAFHLHVLPKFVSQLRDPYLVEKVETVREQLENEFGRGILPRE</sequence>
<dbReference type="InterPro" id="IPR040030">
    <property type="entry name" value="Ribosomal_mL57"/>
</dbReference>
<proteinExistence type="predicted"/>
<dbReference type="CDD" id="cd00593">
    <property type="entry name" value="RIBOc"/>
    <property type="match status" value="1"/>
</dbReference>
<accession>Q5KGU6</accession>
<evidence type="ECO:0000313" key="3">
    <source>
        <dbReference type="EMBL" id="AAW43911.1"/>
    </source>
</evidence>
<organism evidence="3 4">
    <name type="scientific">Cryptococcus deneoformans (strain JEC21 / ATCC MYA-565)</name>
    <name type="common">Cryptococcus neoformans var. neoformans serotype D</name>
    <dbReference type="NCBI Taxonomy" id="214684"/>
    <lineage>
        <taxon>Eukaryota</taxon>
        <taxon>Fungi</taxon>
        <taxon>Dikarya</taxon>
        <taxon>Basidiomycota</taxon>
        <taxon>Agaricomycotina</taxon>
        <taxon>Tremellomycetes</taxon>
        <taxon>Tremellales</taxon>
        <taxon>Cryptococcaceae</taxon>
        <taxon>Cryptococcus</taxon>
        <taxon>Cryptococcus neoformans species complex</taxon>
    </lineage>
</organism>
<dbReference type="GO" id="GO:0005762">
    <property type="term" value="C:mitochondrial large ribosomal subunit"/>
    <property type="evidence" value="ECO:0007669"/>
    <property type="project" value="InterPro"/>
</dbReference>
<dbReference type="GO" id="GO:0003735">
    <property type="term" value="F:structural constituent of ribosome"/>
    <property type="evidence" value="ECO:0007669"/>
    <property type="project" value="InterPro"/>
</dbReference>
<dbReference type="OMA" id="GLYKVMG"/>
<dbReference type="eggNOG" id="ENOG502SE0R">
    <property type="taxonomic scope" value="Eukaryota"/>
</dbReference>
<dbReference type="PaxDb" id="214684-Q5KGU6"/>
<dbReference type="Proteomes" id="UP000002149">
    <property type="component" value="Chromosome 5"/>
</dbReference>
<dbReference type="GO" id="GO:0032543">
    <property type="term" value="P:mitochondrial translation"/>
    <property type="evidence" value="ECO:0007669"/>
    <property type="project" value="InterPro"/>
</dbReference>
<feature type="region of interest" description="Disordered" evidence="1">
    <location>
        <begin position="55"/>
        <end position="75"/>
    </location>
</feature>
<evidence type="ECO:0000259" key="2">
    <source>
        <dbReference type="SMART" id="SM00535"/>
    </source>
</evidence>
<dbReference type="GO" id="GO:0004525">
    <property type="term" value="F:ribonuclease III activity"/>
    <property type="evidence" value="ECO:0007669"/>
    <property type="project" value="InterPro"/>
</dbReference>
<dbReference type="Pfam" id="PF14622">
    <property type="entry name" value="Ribonucleas_3_3"/>
    <property type="match status" value="1"/>
</dbReference>
<dbReference type="OrthoDB" id="2281895at2759"/>
<dbReference type="InterPro" id="IPR000999">
    <property type="entry name" value="RNase_III_dom"/>
</dbReference>
<accession>Q55SF2</accession>
<dbReference type="Gene3D" id="1.10.1520.10">
    <property type="entry name" value="Ribonuclease III domain"/>
    <property type="match status" value="1"/>
</dbReference>
<protein>
    <recommendedName>
        <fullName evidence="2">RNase III domain-containing protein</fullName>
    </recommendedName>
</protein>
<dbReference type="RefSeq" id="XP_571218.1">
    <property type="nucleotide sequence ID" value="XM_571218.2"/>
</dbReference>
<gene>
    <name evidence="3" type="ordered locus">CNE02300</name>
</gene>
<reference evidence="3 4" key="1">
    <citation type="journal article" date="2005" name="Science">
        <title>The genome of the basidiomycetous yeast and human pathogen Cryptococcus neoformans.</title>
        <authorList>
            <person name="Loftus B.J."/>
            <person name="Fung E."/>
            <person name="Roncaglia P."/>
            <person name="Rowley D."/>
            <person name="Amedeo P."/>
            <person name="Bruno D."/>
            <person name="Vamathevan J."/>
            <person name="Miranda M."/>
            <person name="Anderson I.J."/>
            <person name="Fraser J.A."/>
            <person name="Allen J.E."/>
            <person name="Bosdet I.E."/>
            <person name="Brent M.R."/>
            <person name="Chiu R."/>
            <person name="Doering T.L."/>
            <person name="Donlin M.J."/>
            <person name="D'Souza C.A."/>
            <person name="Fox D.S."/>
            <person name="Grinberg V."/>
            <person name="Fu J."/>
            <person name="Fukushima M."/>
            <person name="Haas B.J."/>
            <person name="Huang J.C."/>
            <person name="Janbon G."/>
            <person name="Jones S.J."/>
            <person name="Koo H.L."/>
            <person name="Krzywinski M.I."/>
            <person name="Kwon-Chung J.K."/>
            <person name="Lengeler K.B."/>
            <person name="Maiti R."/>
            <person name="Marra M.A."/>
            <person name="Marra R.E."/>
            <person name="Mathewson C.A."/>
            <person name="Mitchell T.G."/>
            <person name="Pertea M."/>
            <person name="Riggs F.R."/>
            <person name="Salzberg S.L."/>
            <person name="Schein J.E."/>
            <person name="Shvartsbeyn A."/>
            <person name="Shin H."/>
            <person name="Shumway M."/>
            <person name="Specht C.A."/>
            <person name="Suh B.B."/>
            <person name="Tenney A."/>
            <person name="Utterback T.R."/>
            <person name="Wickes B.L."/>
            <person name="Wortman J.R."/>
            <person name="Wye N.H."/>
            <person name="Kronstad J.W."/>
            <person name="Lodge J.K."/>
            <person name="Heitman J."/>
            <person name="Davis R.W."/>
            <person name="Fraser C.M."/>
            <person name="Hyman R.W."/>
        </authorList>
    </citation>
    <scope>NUCLEOTIDE SEQUENCE [LARGE SCALE GENOMIC DNA]</scope>
    <source>
        <strain evidence="4">JEC21 / ATCC MYA-565</strain>
    </source>
</reference>
<dbReference type="GeneID" id="3257787"/>